<proteinExistence type="inferred from homology"/>
<protein>
    <recommendedName>
        <fullName evidence="6">Fe2OG dioxygenase domain-containing protein</fullName>
    </recommendedName>
</protein>
<dbReference type="InterPro" id="IPR026992">
    <property type="entry name" value="DIOX_N"/>
</dbReference>
<gene>
    <name evidence="7" type="ORF">FSB_LOCUS27353</name>
</gene>
<dbReference type="GO" id="GO:0031418">
    <property type="term" value="F:L-ascorbic acid binding"/>
    <property type="evidence" value="ECO:0007669"/>
    <property type="project" value="UniProtKB-KW"/>
</dbReference>
<dbReference type="PROSITE" id="PS51471">
    <property type="entry name" value="FE2OG_OXY"/>
    <property type="match status" value="1"/>
</dbReference>
<keyword evidence="3" id="KW-0847">Vitamin C</keyword>
<dbReference type="InterPro" id="IPR005123">
    <property type="entry name" value="Oxoglu/Fe-dep_dioxygenase_dom"/>
</dbReference>
<keyword evidence="5" id="KW-0560">Oxidoreductase</keyword>
<dbReference type="SUPFAM" id="SSF51197">
    <property type="entry name" value="Clavaminate synthase-like"/>
    <property type="match status" value="1"/>
</dbReference>
<organism evidence="7">
    <name type="scientific">Fagus sylvatica</name>
    <name type="common">Beechnut</name>
    <dbReference type="NCBI Taxonomy" id="28930"/>
    <lineage>
        <taxon>Eukaryota</taxon>
        <taxon>Viridiplantae</taxon>
        <taxon>Streptophyta</taxon>
        <taxon>Embryophyta</taxon>
        <taxon>Tracheophyta</taxon>
        <taxon>Spermatophyta</taxon>
        <taxon>Magnoliopsida</taxon>
        <taxon>eudicotyledons</taxon>
        <taxon>Gunneridae</taxon>
        <taxon>Pentapetalae</taxon>
        <taxon>rosids</taxon>
        <taxon>fabids</taxon>
        <taxon>Fagales</taxon>
        <taxon>Fagaceae</taxon>
        <taxon>Fagus</taxon>
    </lineage>
</organism>
<dbReference type="AlphaFoldDB" id="A0A2N9GJJ6"/>
<dbReference type="InterPro" id="IPR027443">
    <property type="entry name" value="IPNS-like_sf"/>
</dbReference>
<evidence type="ECO:0000313" key="7">
    <source>
        <dbReference type="EMBL" id="SPC99471.1"/>
    </source>
</evidence>
<evidence type="ECO:0000256" key="2">
    <source>
        <dbReference type="ARBA" id="ARBA00022723"/>
    </source>
</evidence>
<evidence type="ECO:0000256" key="1">
    <source>
        <dbReference type="ARBA" id="ARBA00008056"/>
    </source>
</evidence>
<dbReference type="GO" id="GO:0016491">
    <property type="term" value="F:oxidoreductase activity"/>
    <property type="evidence" value="ECO:0007669"/>
    <property type="project" value="UniProtKB-KW"/>
</dbReference>
<evidence type="ECO:0000259" key="6">
    <source>
        <dbReference type="PROSITE" id="PS51471"/>
    </source>
</evidence>
<dbReference type="EMBL" id="OIVN01001979">
    <property type="protein sequence ID" value="SPC99471.1"/>
    <property type="molecule type" value="Genomic_DNA"/>
</dbReference>
<feature type="domain" description="Fe2OG dioxygenase" evidence="6">
    <location>
        <begin position="163"/>
        <end position="264"/>
    </location>
</feature>
<comment type="similarity">
    <text evidence="1 5">Belongs to the iron/ascorbate-dependent oxidoreductase family.</text>
</comment>
<dbReference type="Gene3D" id="2.60.120.330">
    <property type="entry name" value="B-lactam Antibiotic, Isopenicillin N Synthase, Chain"/>
    <property type="match status" value="2"/>
</dbReference>
<dbReference type="Pfam" id="PF03171">
    <property type="entry name" value="2OG-FeII_Oxy"/>
    <property type="match status" value="1"/>
</dbReference>
<evidence type="ECO:0000256" key="5">
    <source>
        <dbReference type="RuleBase" id="RU003682"/>
    </source>
</evidence>
<name>A0A2N9GJJ6_FAGSY</name>
<sequence length="316" mass="35107">MQGEGVSSNSSLLTSAVTLSQLGLSHVPQRYVLPSSQRPNRDQIVHPSTSLPIIDLSSLQHPTLRSRTIDDIRIACKEVGFFQVINHGIPSSVMKDALDATTEFFNLPMEEKMLHASDNVKAPVREKMGNYAKAVQMLQKELMEVVLESLGLNPNHLQDEVENGSQVLMVNYYPACPEPEVALGLPPHSDFGSITVLLQSCSPGLEFMDHNKKWVSVPAVEGALIVQLGDQVEVLSNGQYKSVLHRAIVSSEKERFSIASLHSLSLAKKVRPSEKLVDKEHPVSYEEFSLKDYLEYFANNDIIKGERFVDTLKKNS</sequence>
<evidence type="ECO:0000256" key="3">
    <source>
        <dbReference type="ARBA" id="ARBA00022896"/>
    </source>
</evidence>
<dbReference type="InterPro" id="IPR050295">
    <property type="entry name" value="Plant_2OG-oxidoreductases"/>
</dbReference>
<reference evidence="7" key="1">
    <citation type="submission" date="2018-02" db="EMBL/GenBank/DDBJ databases">
        <authorList>
            <person name="Cohen D.B."/>
            <person name="Kent A.D."/>
        </authorList>
    </citation>
    <scope>NUCLEOTIDE SEQUENCE</scope>
</reference>
<dbReference type="GO" id="GO:0046872">
    <property type="term" value="F:metal ion binding"/>
    <property type="evidence" value="ECO:0007669"/>
    <property type="project" value="UniProtKB-KW"/>
</dbReference>
<dbReference type="InterPro" id="IPR044861">
    <property type="entry name" value="IPNS-like_FE2OG_OXY"/>
</dbReference>
<keyword evidence="2 5" id="KW-0479">Metal-binding</keyword>
<evidence type="ECO:0000256" key="4">
    <source>
        <dbReference type="ARBA" id="ARBA00023004"/>
    </source>
</evidence>
<dbReference type="Pfam" id="PF14226">
    <property type="entry name" value="DIOX_N"/>
    <property type="match status" value="1"/>
</dbReference>
<accession>A0A2N9GJJ6</accession>
<dbReference type="PANTHER" id="PTHR47991">
    <property type="entry name" value="OXOGLUTARATE/IRON-DEPENDENT DIOXYGENASE"/>
    <property type="match status" value="1"/>
</dbReference>
<keyword evidence="4 5" id="KW-0408">Iron</keyword>